<feature type="signal peptide" evidence="7">
    <location>
        <begin position="1"/>
        <end position="17"/>
    </location>
</feature>
<evidence type="ECO:0000256" key="6">
    <source>
        <dbReference type="SAM" id="MobiDB-lite"/>
    </source>
</evidence>
<dbReference type="PANTHER" id="PTHR10357">
    <property type="entry name" value="ALPHA-AMYLASE FAMILY MEMBER"/>
    <property type="match status" value="1"/>
</dbReference>
<dbReference type="AlphaFoldDB" id="A0A5E4MD79"/>
<name>A0A5E4MD79_9HEMI</name>
<dbReference type="CDD" id="cd11328">
    <property type="entry name" value="AmyAc_maltase"/>
    <property type="match status" value="1"/>
</dbReference>
<evidence type="ECO:0000256" key="2">
    <source>
        <dbReference type="ARBA" id="ARBA00008061"/>
    </source>
</evidence>
<sequence>MIFNVCWFIVLAHICVAVNGNFYYPVKKHNDEWWANTIIYQLYPLSFKDSNNDGYGDFKGIIQKLDHFVDLGIETLWIGPFFKSPMEDMGYDVIDFKQINPLFGTMDDYNELISEMKKRNLHLITDIVPNHSSDQCEWFKKSIKREGNYSDYYIWHDAKNQMEVLKNTSITPIPPNNWVSVFSKSAWTWHNDRKQFYYHQFGYKQPDFNLRNPKLRQELLDILKFWLDRGVDGFRCDAMKHLYEYESLIDEPYLPGKEGSLIYSDMIHNYTTNLQEVIDTVIEWREFLDNYTKSNNLSVSKIFATESYAPLDVLKQYYGNTSSPGAQIPLNFNLVNTNRNYLLKNIDRTIREWLEILPDNGVANWDVENHDNHRIASMYGPETVPLFTALKLALPGIDITYYGSEIGMVNTYVRPDQRQDPQNAGGSSFEETRDGERTPMQWDDSINAGFTEAKKPWLPVNPNYYKLNVETQKKIPTSNYNFYKKMARLRKTDTLKYGDLKTYNVSESIYVLKRALSEHEFYVFVFNFGSETEEIVLSNIVDISNDKLYVYLRSANALYSEGNAILINSSVKPLIMRPQSVVVLTDKEISADDSTKSSSTTRICSKLLITLCTFFLTRFLL</sequence>
<evidence type="ECO:0000259" key="8">
    <source>
        <dbReference type="SMART" id="SM00642"/>
    </source>
</evidence>
<keyword evidence="9" id="KW-0378">Hydrolase</keyword>
<comment type="similarity">
    <text evidence="2">Belongs to the glycosyl hydrolase 13 family.</text>
</comment>
<evidence type="ECO:0000256" key="3">
    <source>
        <dbReference type="ARBA" id="ARBA00012741"/>
    </source>
</evidence>
<keyword evidence="5" id="KW-0326">Glycosidase</keyword>
<keyword evidence="4" id="KW-0325">Glycoprotein</keyword>
<evidence type="ECO:0000256" key="5">
    <source>
        <dbReference type="ARBA" id="ARBA00023295"/>
    </source>
</evidence>
<accession>A0A5E4MD79</accession>
<dbReference type="Proteomes" id="UP000325440">
    <property type="component" value="Unassembled WGS sequence"/>
</dbReference>
<dbReference type="PANTHER" id="PTHR10357:SF179">
    <property type="entry name" value="NEUTRAL AND BASIC AMINO ACID TRANSPORT PROTEIN RBAT"/>
    <property type="match status" value="1"/>
</dbReference>
<feature type="chain" id="PRO_5023147017" description="alpha-glucosidase" evidence="7">
    <location>
        <begin position="18"/>
        <end position="621"/>
    </location>
</feature>
<dbReference type="InterPro" id="IPR006047">
    <property type="entry name" value="GH13_cat_dom"/>
</dbReference>
<dbReference type="Gene3D" id="3.20.20.80">
    <property type="entry name" value="Glycosidases"/>
    <property type="match status" value="1"/>
</dbReference>
<dbReference type="EMBL" id="CABPRJ010000504">
    <property type="protein sequence ID" value="VVC30064.1"/>
    <property type="molecule type" value="Genomic_DNA"/>
</dbReference>
<keyword evidence="10" id="KW-1185">Reference proteome</keyword>
<evidence type="ECO:0000256" key="1">
    <source>
        <dbReference type="ARBA" id="ARBA00001657"/>
    </source>
</evidence>
<dbReference type="OrthoDB" id="6574263at2759"/>
<dbReference type="SMART" id="SM00642">
    <property type="entry name" value="Aamy"/>
    <property type="match status" value="1"/>
</dbReference>
<evidence type="ECO:0000313" key="10">
    <source>
        <dbReference type="Proteomes" id="UP000325440"/>
    </source>
</evidence>
<evidence type="ECO:0000256" key="4">
    <source>
        <dbReference type="ARBA" id="ARBA00023180"/>
    </source>
</evidence>
<dbReference type="SUPFAM" id="SSF51445">
    <property type="entry name" value="(Trans)glycosidases"/>
    <property type="match status" value="1"/>
</dbReference>
<keyword evidence="7" id="KW-0732">Signal</keyword>
<reference evidence="9 10" key="1">
    <citation type="submission" date="2019-08" db="EMBL/GenBank/DDBJ databases">
        <authorList>
            <person name="Alioto T."/>
            <person name="Alioto T."/>
            <person name="Gomez Garrido J."/>
        </authorList>
    </citation>
    <scope>NUCLEOTIDE SEQUENCE [LARGE SCALE GENOMIC DNA]</scope>
</reference>
<comment type="catalytic activity">
    <reaction evidence="1">
        <text>Hydrolysis of terminal, non-reducing (1-&gt;4)-linked alpha-D-glucose residues with release of alpha-D-glucose.</text>
        <dbReference type="EC" id="3.2.1.20"/>
    </reaction>
</comment>
<evidence type="ECO:0000256" key="7">
    <source>
        <dbReference type="SAM" id="SignalP"/>
    </source>
</evidence>
<gene>
    <name evidence="9" type="ORF">CINCED_3A013444</name>
</gene>
<dbReference type="Gene3D" id="3.90.400.10">
    <property type="entry name" value="Oligo-1,6-glucosidase, Domain 2"/>
    <property type="match status" value="1"/>
</dbReference>
<feature type="region of interest" description="Disordered" evidence="6">
    <location>
        <begin position="414"/>
        <end position="441"/>
    </location>
</feature>
<proteinExistence type="inferred from homology"/>
<dbReference type="EC" id="3.2.1.20" evidence="3"/>
<feature type="domain" description="Glycosyl hydrolase family 13 catalytic" evidence="8">
    <location>
        <begin position="41"/>
        <end position="437"/>
    </location>
</feature>
<dbReference type="FunFam" id="3.90.400.10:FF:000001">
    <property type="entry name" value="Maltase A3, isoform A"/>
    <property type="match status" value="1"/>
</dbReference>
<dbReference type="InterPro" id="IPR045857">
    <property type="entry name" value="O16G_dom_2"/>
</dbReference>
<dbReference type="InterPro" id="IPR017853">
    <property type="entry name" value="GH"/>
</dbReference>
<protein>
    <recommendedName>
        <fullName evidence="3">alpha-glucosidase</fullName>
        <ecNumber evidence="3">3.2.1.20</ecNumber>
    </recommendedName>
</protein>
<evidence type="ECO:0000313" key="9">
    <source>
        <dbReference type="EMBL" id="VVC30064.1"/>
    </source>
</evidence>
<dbReference type="GO" id="GO:0004558">
    <property type="term" value="F:alpha-1,4-glucosidase activity"/>
    <property type="evidence" value="ECO:0007669"/>
    <property type="project" value="UniProtKB-EC"/>
</dbReference>
<organism evidence="9 10">
    <name type="scientific">Cinara cedri</name>
    <dbReference type="NCBI Taxonomy" id="506608"/>
    <lineage>
        <taxon>Eukaryota</taxon>
        <taxon>Metazoa</taxon>
        <taxon>Ecdysozoa</taxon>
        <taxon>Arthropoda</taxon>
        <taxon>Hexapoda</taxon>
        <taxon>Insecta</taxon>
        <taxon>Pterygota</taxon>
        <taxon>Neoptera</taxon>
        <taxon>Paraneoptera</taxon>
        <taxon>Hemiptera</taxon>
        <taxon>Sternorrhyncha</taxon>
        <taxon>Aphidomorpha</taxon>
        <taxon>Aphidoidea</taxon>
        <taxon>Aphididae</taxon>
        <taxon>Lachninae</taxon>
        <taxon>Cinara</taxon>
    </lineage>
</organism>
<dbReference type="GO" id="GO:0005975">
    <property type="term" value="P:carbohydrate metabolic process"/>
    <property type="evidence" value="ECO:0007669"/>
    <property type="project" value="InterPro"/>
</dbReference>
<dbReference type="Pfam" id="PF00128">
    <property type="entry name" value="Alpha-amylase"/>
    <property type="match status" value="1"/>
</dbReference>